<dbReference type="Proteomes" id="UP001162030">
    <property type="component" value="Chromosome"/>
</dbReference>
<evidence type="ECO:0000313" key="2">
    <source>
        <dbReference type="Proteomes" id="UP001162030"/>
    </source>
</evidence>
<gene>
    <name evidence="1" type="ORF">MSZNOR_1192</name>
</gene>
<sequence length="82" mass="8981">MIKPADLSGVAFHDGVAHGYLSVATDDDFIVAADGYDGSAVKLFHRVTCLAKTAIVHYPVRMGCRWRRHSILRVGNVRDGAR</sequence>
<protein>
    <submittedName>
        <fullName evidence="1">Uncharacterized protein</fullName>
    </submittedName>
</protein>
<reference evidence="1 2" key="1">
    <citation type="submission" date="2023-03" db="EMBL/GenBank/DDBJ databases">
        <authorList>
            <person name="Pearce D."/>
        </authorList>
    </citation>
    <scope>NUCLEOTIDE SEQUENCE [LARGE SCALE GENOMIC DNA]</scope>
    <source>
        <strain evidence="1">Msz</strain>
    </source>
</reference>
<proteinExistence type="predicted"/>
<name>A0ABM9HYY2_9GAMM</name>
<dbReference type="EMBL" id="OX458333">
    <property type="protein sequence ID" value="CAI8779686.1"/>
    <property type="molecule type" value="Genomic_DNA"/>
</dbReference>
<accession>A0ABM9HYY2</accession>
<organism evidence="1 2">
    <name type="scientific">Methylocaldum szegediense</name>
    <dbReference type="NCBI Taxonomy" id="73780"/>
    <lineage>
        <taxon>Bacteria</taxon>
        <taxon>Pseudomonadati</taxon>
        <taxon>Pseudomonadota</taxon>
        <taxon>Gammaproteobacteria</taxon>
        <taxon>Methylococcales</taxon>
        <taxon>Methylococcaceae</taxon>
        <taxon>Methylocaldum</taxon>
    </lineage>
</organism>
<keyword evidence="2" id="KW-1185">Reference proteome</keyword>
<evidence type="ECO:0000313" key="1">
    <source>
        <dbReference type="EMBL" id="CAI8779686.1"/>
    </source>
</evidence>